<keyword evidence="3" id="KW-0560">Oxidoreductase</keyword>
<dbReference type="SUPFAM" id="SSF51905">
    <property type="entry name" value="FAD/NAD(P)-binding domain"/>
    <property type="match status" value="1"/>
</dbReference>
<dbReference type="Gene3D" id="3.50.50.60">
    <property type="entry name" value="FAD/NAD(P)-binding domain"/>
    <property type="match status" value="1"/>
</dbReference>
<evidence type="ECO:0000313" key="6">
    <source>
        <dbReference type="Proteomes" id="UP000237631"/>
    </source>
</evidence>
<dbReference type="GO" id="GO:0016491">
    <property type="term" value="F:oxidoreductase activity"/>
    <property type="evidence" value="ECO:0007669"/>
    <property type="project" value="UniProtKB-KW"/>
</dbReference>
<dbReference type="EMBL" id="PNEN01000519">
    <property type="protein sequence ID" value="PPJ56457.1"/>
    <property type="molecule type" value="Genomic_DNA"/>
</dbReference>
<dbReference type="OrthoDB" id="2915840at2759"/>
<evidence type="ECO:0000256" key="1">
    <source>
        <dbReference type="ARBA" id="ARBA00022630"/>
    </source>
</evidence>
<comment type="caution">
    <text evidence="5">The sequence shown here is derived from an EMBL/GenBank/DDBJ whole genome shotgun (WGS) entry which is preliminary data.</text>
</comment>
<dbReference type="AlphaFoldDB" id="A0A2S6C9P9"/>
<dbReference type="Proteomes" id="UP000237631">
    <property type="component" value="Unassembled WGS sequence"/>
</dbReference>
<evidence type="ECO:0000256" key="2">
    <source>
        <dbReference type="ARBA" id="ARBA00022827"/>
    </source>
</evidence>
<feature type="domain" description="FAD/NAD(P)-binding" evidence="4">
    <location>
        <begin position="8"/>
        <end position="226"/>
    </location>
</feature>
<dbReference type="InterPro" id="IPR023753">
    <property type="entry name" value="FAD/NAD-binding_dom"/>
</dbReference>
<evidence type="ECO:0000313" key="5">
    <source>
        <dbReference type="EMBL" id="PPJ56457.1"/>
    </source>
</evidence>
<organism evidence="5 6">
    <name type="scientific">Cercospora berteroae</name>
    <dbReference type="NCBI Taxonomy" id="357750"/>
    <lineage>
        <taxon>Eukaryota</taxon>
        <taxon>Fungi</taxon>
        <taxon>Dikarya</taxon>
        <taxon>Ascomycota</taxon>
        <taxon>Pezizomycotina</taxon>
        <taxon>Dothideomycetes</taxon>
        <taxon>Dothideomycetidae</taxon>
        <taxon>Mycosphaerellales</taxon>
        <taxon>Mycosphaerellaceae</taxon>
        <taxon>Cercospora</taxon>
    </lineage>
</organism>
<gene>
    <name evidence="5" type="ORF">CBER1_05481</name>
</gene>
<evidence type="ECO:0000259" key="4">
    <source>
        <dbReference type="Pfam" id="PF07992"/>
    </source>
</evidence>
<dbReference type="PANTHER" id="PTHR23023">
    <property type="entry name" value="DIMETHYLANILINE MONOOXYGENASE"/>
    <property type="match status" value="1"/>
</dbReference>
<keyword evidence="2" id="KW-0274">FAD</keyword>
<dbReference type="PRINTS" id="PR00411">
    <property type="entry name" value="PNDRDTASEI"/>
</dbReference>
<reference evidence="6" key="1">
    <citation type="journal article" date="2017" name="bioRxiv">
        <title>Conservation of a gene cluster reveals novel cercosporin biosynthetic mechanisms and extends production to the genus Colletotrichum.</title>
        <authorList>
            <person name="de Jonge R."/>
            <person name="Ebert M.K."/>
            <person name="Huitt-Roehl C.R."/>
            <person name="Pal P."/>
            <person name="Suttle J.C."/>
            <person name="Spanner R.E."/>
            <person name="Neubauer J.D."/>
            <person name="Jurick W.M.II."/>
            <person name="Stott K.A."/>
            <person name="Secor G.A."/>
            <person name="Thomma B.P.H.J."/>
            <person name="Van de Peer Y."/>
            <person name="Townsend C.A."/>
            <person name="Bolton M.D."/>
        </authorList>
    </citation>
    <scope>NUCLEOTIDE SEQUENCE [LARGE SCALE GENOMIC DNA]</scope>
    <source>
        <strain evidence="6">CBS538.71</strain>
    </source>
</reference>
<sequence length="606" mass="69715">MEKSEREYDVVVVGAGIGGLCAAKTYLQRAPEANVLILESRPTLGGVWSEQHLYEGLKTNNLLSTYEFSDWPMDPKKYDVQPGKHIPGRVMFEYLNDYARHFNIFDKILLRTEVREVEKLEDGWRLTAESDVGDKNGVLIRVSSPYKTKKLIMATELASKPNPVRISGVEDFDKPVLHHGDLKDRAQELANDSNVKRVTVVGASKIGYDAVFLFVSHGKKVDWIVRKSGGGAVWMAQPWVKMGPWNVMLEHIACMRFFSWFSPCIWGDYDGFGWIRGFINRTRIGRWLMDGLWEGICWDVIDLAGYRKEKALQHLEPPESLFWSGRVGIHNYTSDHHDLIRSGQVTLHHQDIAHLSSPGTVTFTDSSILSTDALLAMTGWQLNSTIQYLPPGLNLASLGIPSTTPSQSDLTLWSTLDAKADTQILTQFPRLANPPLQNLPYTQPTTPYRLYRGLAPPNLTSHNDHSLVYLKTVHCTSNTVLAEIQSLWTFAYLDNFPLQIPSSSEEIYDTTALHSRFGKWRYPWGFAQWYPEFVYDAVPYFDMLLWDLGLRRWRKKSWWREVWEGYTIRDYEGLVEEWRVQEELRRGEEGRRKWFDEGTRFGMACF</sequence>
<dbReference type="Pfam" id="PF07992">
    <property type="entry name" value="Pyr_redox_2"/>
    <property type="match status" value="1"/>
</dbReference>
<dbReference type="InterPro" id="IPR036188">
    <property type="entry name" value="FAD/NAD-bd_sf"/>
</dbReference>
<evidence type="ECO:0000256" key="3">
    <source>
        <dbReference type="ARBA" id="ARBA00023002"/>
    </source>
</evidence>
<proteinExistence type="predicted"/>
<protein>
    <recommendedName>
        <fullName evidence="4">FAD/NAD(P)-binding domain-containing protein</fullName>
    </recommendedName>
</protein>
<accession>A0A2S6C9P9</accession>
<keyword evidence="1" id="KW-0285">Flavoprotein</keyword>
<keyword evidence="6" id="KW-1185">Reference proteome</keyword>
<dbReference type="InterPro" id="IPR050346">
    <property type="entry name" value="FMO-like"/>
</dbReference>
<name>A0A2S6C9P9_9PEZI</name>